<evidence type="ECO:0000313" key="6">
    <source>
        <dbReference type="EMBL" id="AFS78065.1"/>
    </source>
</evidence>
<dbReference type="Pfam" id="PF13531">
    <property type="entry name" value="SBP_bac_11"/>
    <property type="match status" value="1"/>
</dbReference>
<gene>
    <name evidence="6" type="primary">modA2</name>
    <name evidence="6" type="ordered locus">Curi_c10510</name>
</gene>
<organism evidence="6 7">
    <name type="scientific">Gottschalkia acidurici (strain ATCC 7906 / DSM 604 / BCRC 14475 / CIP 104303 / KCTC 5404 / NCIMB 10678 / 9a)</name>
    <name type="common">Clostridium acidurici</name>
    <dbReference type="NCBI Taxonomy" id="1128398"/>
    <lineage>
        <taxon>Bacteria</taxon>
        <taxon>Bacillati</taxon>
        <taxon>Bacillota</taxon>
        <taxon>Tissierellia</taxon>
        <taxon>Tissierellales</taxon>
        <taxon>Gottschalkiaceae</taxon>
        <taxon>Gottschalkia</taxon>
    </lineage>
</organism>
<dbReference type="EMBL" id="CP003326">
    <property type="protein sequence ID" value="AFS78065.1"/>
    <property type="molecule type" value="Genomic_DNA"/>
</dbReference>
<dbReference type="GO" id="GO:0046872">
    <property type="term" value="F:metal ion binding"/>
    <property type="evidence" value="ECO:0007669"/>
    <property type="project" value="UniProtKB-KW"/>
</dbReference>
<keyword evidence="7" id="KW-1185">Reference proteome</keyword>
<dbReference type="PROSITE" id="PS51257">
    <property type="entry name" value="PROKAR_LIPOPROTEIN"/>
    <property type="match status" value="1"/>
</dbReference>
<reference evidence="6 7" key="1">
    <citation type="journal article" date="2012" name="PLoS ONE">
        <title>The purine-utilizing bacterium Clostridium acidurici 9a: a genome-guided metabolic reconsideration.</title>
        <authorList>
            <person name="Hartwich K."/>
            <person name="Poehlein A."/>
            <person name="Daniel R."/>
        </authorList>
    </citation>
    <scope>NUCLEOTIDE SEQUENCE [LARGE SCALE GENOMIC DNA]</scope>
    <source>
        <strain evidence="7">ATCC 7906 / DSM 604 / BCRC 14475 / CIP 104303 / KCTC 5404 / NCIMB 10678 / 9a</strain>
    </source>
</reference>
<accession>K0AZD4</accession>
<evidence type="ECO:0000256" key="3">
    <source>
        <dbReference type="ARBA" id="ARBA00022729"/>
    </source>
</evidence>
<dbReference type="InterPro" id="IPR005950">
    <property type="entry name" value="ModA"/>
</dbReference>
<dbReference type="CDD" id="cd13517">
    <property type="entry name" value="PBP2_ModA3_like"/>
    <property type="match status" value="1"/>
</dbReference>
<keyword evidence="2 4" id="KW-0479">Metal-binding</keyword>
<dbReference type="STRING" id="1128398.Curi_c10510"/>
<dbReference type="RefSeq" id="WP_014967202.1">
    <property type="nucleotide sequence ID" value="NC_018664.1"/>
</dbReference>
<dbReference type="Proteomes" id="UP000006094">
    <property type="component" value="Chromosome"/>
</dbReference>
<dbReference type="InterPro" id="IPR050682">
    <property type="entry name" value="ModA/WtpA"/>
</dbReference>
<dbReference type="PANTHER" id="PTHR30632">
    <property type="entry name" value="MOLYBDATE-BINDING PERIPLASMIC PROTEIN"/>
    <property type="match status" value="1"/>
</dbReference>
<dbReference type="Gene3D" id="3.40.190.10">
    <property type="entry name" value="Periplasmic binding protein-like II"/>
    <property type="match status" value="2"/>
</dbReference>
<feature type="region of interest" description="Disordered" evidence="5">
    <location>
        <begin position="30"/>
        <end position="51"/>
    </location>
</feature>
<evidence type="ECO:0000256" key="4">
    <source>
        <dbReference type="PIRSR" id="PIRSR004846-1"/>
    </source>
</evidence>
<dbReference type="GO" id="GO:0030973">
    <property type="term" value="F:molybdate ion binding"/>
    <property type="evidence" value="ECO:0007669"/>
    <property type="project" value="TreeGrafter"/>
</dbReference>
<proteinExistence type="inferred from homology"/>
<feature type="binding site" evidence="4">
    <location>
        <position position="197"/>
    </location>
    <ligand>
        <name>molybdate</name>
        <dbReference type="ChEBI" id="CHEBI:36264"/>
    </ligand>
</feature>
<dbReference type="GO" id="GO:0015689">
    <property type="term" value="P:molybdate ion transport"/>
    <property type="evidence" value="ECO:0007669"/>
    <property type="project" value="InterPro"/>
</dbReference>
<evidence type="ECO:0000256" key="2">
    <source>
        <dbReference type="ARBA" id="ARBA00022723"/>
    </source>
</evidence>
<dbReference type="HOGENOM" id="CLU_065520_2_0_9"/>
<dbReference type="AlphaFoldDB" id="K0AZD4"/>
<keyword evidence="3" id="KW-0732">Signal</keyword>
<comment type="similarity">
    <text evidence="1">Belongs to the bacterial solute-binding protein ModA family.</text>
</comment>
<dbReference type="OrthoDB" id="9786399at2"/>
<name>K0AZD4_GOTA9</name>
<dbReference type="eggNOG" id="COG0725">
    <property type="taxonomic scope" value="Bacteria"/>
</dbReference>
<evidence type="ECO:0000313" key="7">
    <source>
        <dbReference type="Proteomes" id="UP000006094"/>
    </source>
</evidence>
<evidence type="ECO:0000256" key="1">
    <source>
        <dbReference type="ARBA" id="ARBA00009175"/>
    </source>
</evidence>
<protein>
    <submittedName>
        <fullName evidence="6">Molybdate ABC transporter, periplasmic molybdate-binding protein</fullName>
    </submittedName>
</protein>
<dbReference type="PIRSF" id="PIRSF004846">
    <property type="entry name" value="ModA"/>
    <property type="match status" value="1"/>
</dbReference>
<dbReference type="SUPFAM" id="SSF53850">
    <property type="entry name" value="Periplasmic binding protein-like II"/>
    <property type="match status" value="1"/>
</dbReference>
<dbReference type="NCBIfam" id="TIGR01256">
    <property type="entry name" value="modA"/>
    <property type="match status" value="1"/>
</dbReference>
<dbReference type="KEGG" id="cad:Curi_c10510"/>
<keyword evidence="4" id="KW-0500">Molybdenum</keyword>
<sequence>MNLFKRSNVFKTFTLALVLSLFLVGCGDKKSNETDKNPVESSENENKENTKKTESLMVYCAGGLKAPMEDLAKEYEAKTGVKIETTYAHTGQLIAQAETSKKGDAIVLASDEDYTSANEKGLVNERHNLAYNIPVIAVPKGNPKGIKELKDLAQPGVKVLSGDLRNAPIGKISVKFFEKLGLDDEFKKNIVSTFPTINETVLHLGEKNGDAAIIWESNALQSEDKIDFISIPEDQNLIKLASITSLKSAKDSQAAEDFVNFVANEGKEILKKHKMKIADDK</sequence>
<evidence type="ECO:0000256" key="5">
    <source>
        <dbReference type="SAM" id="MobiDB-lite"/>
    </source>
</evidence>
<dbReference type="PANTHER" id="PTHR30632:SF0">
    <property type="entry name" value="SULFATE-BINDING PROTEIN"/>
    <property type="match status" value="1"/>
</dbReference>
<feature type="binding site" evidence="4">
    <location>
        <position position="90"/>
    </location>
    <ligand>
        <name>molybdate</name>
        <dbReference type="ChEBI" id="CHEBI:36264"/>
    </ligand>
</feature>